<dbReference type="Proteomes" id="UP000547973">
    <property type="component" value="Unassembled WGS sequence"/>
</dbReference>
<protein>
    <submittedName>
        <fullName evidence="2">Uncharacterized protein</fullName>
    </submittedName>
</protein>
<organism evidence="2 3">
    <name type="scientific">Demequina lutea</name>
    <dbReference type="NCBI Taxonomy" id="431489"/>
    <lineage>
        <taxon>Bacteria</taxon>
        <taxon>Bacillati</taxon>
        <taxon>Actinomycetota</taxon>
        <taxon>Actinomycetes</taxon>
        <taxon>Micrococcales</taxon>
        <taxon>Demequinaceae</taxon>
        <taxon>Demequina</taxon>
    </lineage>
</organism>
<feature type="transmembrane region" description="Helical" evidence="1">
    <location>
        <begin position="6"/>
        <end position="27"/>
    </location>
</feature>
<dbReference type="EMBL" id="JACBZO010000001">
    <property type="protein sequence ID" value="NYI42761.1"/>
    <property type="molecule type" value="Genomic_DNA"/>
</dbReference>
<keyword evidence="1" id="KW-1133">Transmembrane helix</keyword>
<dbReference type="AlphaFoldDB" id="A0A7Y9ZG68"/>
<gene>
    <name evidence="2" type="ORF">BKA03_002880</name>
</gene>
<keyword evidence="1" id="KW-0812">Transmembrane</keyword>
<name>A0A7Y9ZG68_9MICO</name>
<keyword evidence="1" id="KW-0472">Membrane</keyword>
<accession>A0A7Y9ZG68</accession>
<sequence>MRPNGLDVLFALIETGVILLLFAAIILRRRD</sequence>
<evidence type="ECO:0000256" key="1">
    <source>
        <dbReference type="SAM" id="Phobius"/>
    </source>
</evidence>
<reference evidence="2 3" key="1">
    <citation type="submission" date="2020-07" db="EMBL/GenBank/DDBJ databases">
        <title>Sequencing the genomes of 1000 actinobacteria strains.</title>
        <authorList>
            <person name="Klenk H.-P."/>
        </authorList>
    </citation>
    <scope>NUCLEOTIDE SEQUENCE [LARGE SCALE GENOMIC DNA]</scope>
    <source>
        <strain evidence="2 3">DSM 19970</strain>
    </source>
</reference>
<evidence type="ECO:0000313" key="3">
    <source>
        <dbReference type="Proteomes" id="UP000547973"/>
    </source>
</evidence>
<evidence type="ECO:0000313" key="2">
    <source>
        <dbReference type="EMBL" id="NYI42761.1"/>
    </source>
</evidence>
<comment type="caution">
    <text evidence="2">The sequence shown here is derived from an EMBL/GenBank/DDBJ whole genome shotgun (WGS) entry which is preliminary data.</text>
</comment>
<proteinExistence type="predicted"/>
<keyword evidence="3" id="KW-1185">Reference proteome</keyword>